<feature type="transmembrane region" description="Helical" evidence="9">
    <location>
        <begin position="919"/>
        <end position="942"/>
    </location>
</feature>
<feature type="transmembrane region" description="Helical" evidence="9">
    <location>
        <begin position="801"/>
        <end position="823"/>
    </location>
</feature>
<feature type="region of interest" description="Disordered" evidence="8">
    <location>
        <begin position="1554"/>
        <end position="1604"/>
    </location>
</feature>
<keyword evidence="3" id="KW-0328">Glycosyltransferase</keyword>
<feature type="region of interest" description="Disordered" evidence="8">
    <location>
        <begin position="1700"/>
        <end position="1748"/>
    </location>
</feature>
<evidence type="ECO:0000256" key="3">
    <source>
        <dbReference type="ARBA" id="ARBA00022676"/>
    </source>
</evidence>
<evidence type="ECO:0000256" key="4">
    <source>
        <dbReference type="ARBA" id="ARBA00022692"/>
    </source>
</evidence>
<evidence type="ECO:0000256" key="9">
    <source>
        <dbReference type="SAM" id="Phobius"/>
    </source>
</evidence>
<reference evidence="10 11" key="1">
    <citation type="submission" date="2021-04" db="EMBL/GenBank/DDBJ databases">
        <authorList>
            <person name="Bliznina A."/>
        </authorList>
    </citation>
    <scope>NUCLEOTIDE SEQUENCE [LARGE SCALE GENOMIC DNA]</scope>
</reference>
<feature type="compositionally biased region" description="Low complexity" evidence="8">
    <location>
        <begin position="409"/>
        <end position="422"/>
    </location>
</feature>
<feature type="transmembrane region" description="Helical" evidence="9">
    <location>
        <begin position="291"/>
        <end position="310"/>
    </location>
</feature>
<organism evidence="10 11">
    <name type="scientific">Oikopleura dioica</name>
    <name type="common">Tunicate</name>
    <dbReference type="NCBI Taxonomy" id="34765"/>
    <lineage>
        <taxon>Eukaryota</taxon>
        <taxon>Metazoa</taxon>
        <taxon>Chordata</taxon>
        <taxon>Tunicata</taxon>
        <taxon>Appendicularia</taxon>
        <taxon>Copelata</taxon>
        <taxon>Oikopleuridae</taxon>
        <taxon>Oikopleura</taxon>
    </lineage>
</organism>
<proteinExistence type="predicted"/>
<feature type="transmembrane region" description="Helical" evidence="9">
    <location>
        <begin position="1365"/>
        <end position="1385"/>
    </location>
</feature>
<feature type="region of interest" description="Disordered" evidence="8">
    <location>
        <begin position="399"/>
        <end position="434"/>
    </location>
</feature>
<feature type="transmembrane region" description="Helical" evidence="9">
    <location>
        <begin position="869"/>
        <end position="888"/>
    </location>
</feature>
<feature type="transmembrane region" description="Helical" evidence="9">
    <location>
        <begin position="142"/>
        <end position="164"/>
    </location>
</feature>
<evidence type="ECO:0000313" key="11">
    <source>
        <dbReference type="Proteomes" id="UP001158576"/>
    </source>
</evidence>
<feature type="compositionally biased region" description="Polar residues" evidence="8">
    <location>
        <begin position="1706"/>
        <end position="1722"/>
    </location>
</feature>
<evidence type="ECO:0000256" key="2">
    <source>
        <dbReference type="ARBA" id="ARBA00012543"/>
    </source>
</evidence>
<evidence type="ECO:0000256" key="1">
    <source>
        <dbReference type="ARBA" id="ARBA00004141"/>
    </source>
</evidence>
<dbReference type="Pfam" id="PF03142">
    <property type="entry name" value="Chitin_synth_2"/>
    <property type="match status" value="1"/>
</dbReference>
<keyword evidence="4 9" id="KW-0812">Transmembrane</keyword>
<dbReference type="PANTHER" id="PTHR22914:SF42">
    <property type="entry name" value="CHITIN SYNTHASE"/>
    <property type="match status" value="1"/>
</dbReference>
<feature type="compositionally biased region" description="Polar residues" evidence="8">
    <location>
        <begin position="423"/>
        <end position="433"/>
    </location>
</feature>
<evidence type="ECO:0000256" key="6">
    <source>
        <dbReference type="ARBA" id="ARBA00023136"/>
    </source>
</evidence>
<dbReference type="InterPro" id="IPR029044">
    <property type="entry name" value="Nucleotide-diphossugar_trans"/>
</dbReference>
<feature type="transmembrane region" description="Helical" evidence="9">
    <location>
        <begin position="117"/>
        <end position="136"/>
    </location>
</feature>
<feature type="transmembrane region" description="Helical" evidence="9">
    <location>
        <begin position="262"/>
        <end position="279"/>
    </location>
</feature>
<keyword evidence="11" id="KW-1185">Reference proteome</keyword>
<evidence type="ECO:0000256" key="5">
    <source>
        <dbReference type="ARBA" id="ARBA00022989"/>
    </source>
</evidence>
<dbReference type="PANTHER" id="PTHR22914">
    <property type="entry name" value="CHITIN SYNTHASE"/>
    <property type="match status" value="1"/>
</dbReference>
<comment type="subcellular location">
    <subcellularLocation>
        <location evidence="1">Membrane</location>
        <topology evidence="1">Multi-pass membrane protein</topology>
    </subcellularLocation>
</comment>
<feature type="transmembrane region" description="Helical" evidence="9">
    <location>
        <begin position="48"/>
        <end position="70"/>
    </location>
</feature>
<feature type="transmembrane region" description="Helical" evidence="9">
    <location>
        <begin position="894"/>
        <end position="912"/>
    </location>
</feature>
<feature type="transmembrane region" description="Helical" evidence="9">
    <location>
        <begin position="76"/>
        <end position="96"/>
    </location>
</feature>
<feature type="transmembrane region" description="Helical" evidence="9">
    <location>
        <begin position="200"/>
        <end position="221"/>
    </location>
</feature>
<sequence>MEQHGSAIMFHNSQMVFWVLLVPEFWCFLYAFYFITFKKADRPSWSQFFIILLVEFLYTAGMGVFLFIVAPEVSRTMTIAMLLFPTIMPIIMLIFAPTEESSFCLGCGPTTRKIIMYFLRFSLLILWCVGVFLFFFGIEDPVIAIVAIICVALMSLINWVNFALCSGSKKILSLSEKVRGISKYKDCLTGLPQNADLSLIVAYFGVTPFRIAAIVGCWYFYTFFNNLEDNPLMSNQDWNEYERNCDCNSFDDFWNHKSPKCFTTWVWVFGISSAVTSYFQKVSVRVDLQIAGFAIPGIVGPIIALVGVAIADMMKESANDENFSVSVEHIVPLVIGAVGALSFGFLTHYIWHPESWIYPLERDVFMLPSYRPVGTSTFTLLNRRTVDIEAELQSEAMKKFQPDRKSRSTRMTMSRKSARTTTVKGSAPTSGKKTTLWDKGQEFPMIFICTTLWHEEDFEMATLLRSVSKLLRHARRKERNNDPNQYHLEMHIFFDNVFETKKADKDGPDDFLNAPEWLELNDWVKQFQRVFKEVLNIYGDGTYLSPNQLKDGKIIRTPYGGRVVYEIAGYPFVIHLKDANLVQRGKRWSQVMYLYYLIGWKIDACRQKTPFSKKTIDKKKSFILALDGDVDFDPPAFELVLDRCMRNDKLAACCGAIHPKGSGWLVAYQNFEYAVGHWLQKSAEHVLGCVLCSPGCFSLMRVSYLNNPNVMAMYKSLAQNPMEKLQYDQGEDRWLCTLMLFSGGRIEYEGSSHCNTYAPEDLGTFYKQRRRWGPSTTANIWNLVAEQKMARKSNPYISVPYIMYQFTVLVFSLIGVSTTMMMVAEALALGLGGALPRWATYLIVITPVTIFTFACYISKDGELQLSLATWFSLMFSFLMALVLIGIIIEGVNCPLSPSFLFFAAMAFIHIFGALLHGDIYAIICGVIYFLFIPSCFIFLQIYSIANLNDCSWGTRQAKKADTGIKKTFWQRLCGKSDDEIAKENAGDVDGTNCTCVLCLDPRYEIRIKDEVLDMMKNHGKPVVEEQPAPASQPPPPPPPAPERVEKAEPRLTTASVASKGTFLAVDQETRNTINDFLHGDSAVPQSMLEHSGFMGARQTAIIGDETGMNAQYLDPREFDKEIKNERLYGGFQIRKLRQIGADDWQSYMINPKTGKTCYQAKPIGYSEEYTLGDVRDREIKLYKEVGGTNYLSWIIGKNAPFDKRCKVYTLSNPEQTFWETMQDPTEGYIGIRNKGKNFQKIKEHEAWLAEEMSNFRDEKFMYYIFINVMWIIISCVILKYSYMLMSIEIPLGDISLPGCGEVVEDESPDEFMRMRGAYFKMIPTNRSRSMAGPSFKDIGIGFPDYGNGNSDDEDQRVLVLQPFSLFFLFIYIVIIFVQFGCMLWHRLSTLYHYIAYIDVKIEKSLAEDQLELKENIIQKHRQEMDRMLEESEFDDDDDEDYDDDFLDADDDEFGMLVEQTNEFKSPYEEPDDESDENSTKNVTGIGVAAATVAVNFSGDGGGGQDSIRSNKQKKRVTGVAVAAKGLLSVPDEDEQGLISNQSAFTNYESIKNPYEQMEADRAQGKSNPAFDGGEVEMQDLTPTGSDKGENEERMEDDENGHISIPPMIQMSMEDKIQQDEDFNAQNPYHSPGGTAFYSGEHQQVEQPPIPPMPIGVSNPKDWVDFMDPAEIRRKVEADKLEVQRKLEEFSAMMLAKDTVKAEPEANSGSSNSVMAESDSPQKNGIRAASPSNIMNPFEIPGMPGEQDA</sequence>
<keyword evidence="6 9" id="KW-0472">Membrane</keyword>
<keyword evidence="7" id="KW-0175">Coiled coil</keyword>
<evidence type="ECO:0000313" key="10">
    <source>
        <dbReference type="EMBL" id="CAG5080657.1"/>
    </source>
</evidence>
<gene>
    <name evidence="10" type="ORF">OKIOD_LOCUS1234</name>
</gene>
<dbReference type="EMBL" id="OU015568">
    <property type="protein sequence ID" value="CAG5080657.1"/>
    <property type="molecule type" value="Genomic_DNA"/>
</dbReference>
<feature type="transmembrane region" description="Helical" evidence="9">
    <location>
        <begin position="1260"/>
        <end position="1278"/>
    </location>
</feature>
<name>A0ABN7RMN2_OIKDI</name>
<protein>
    <recommendedName>
        <fullName evidence="2">chitin synthase</fullName>
        <ecNumber evidence="2">2.4.1.16</ecNumber>
    </recommendedName>
</protein>
<evidence type="ECO:0000256" key="8">
    <source>
        <dbReference type="SAM" id="MobiDB-lite"/>
    </source>
</evidence>
<feature type="region of interest" description="Disordered" evidence="8">
    <location>
        <begin position="1622"/>
        <end position="1656"/>
    </location>
</feature>
<dbReference type="Proteomes" id="UP001158576">
    <property type="component" value="Chromosome PAR"/>
</dbReference>
<feature type="compositionally biased region" description="Pro residues" evidence="8">
    <location>
        <begin position="1030"/>
        <end position="1041"/>
    </location>
</feature>
<dbReference type="EC" id="2.4.1.16" evidence="2"/>
<dbReference type="SUPFAM" id="SSF53448">
    <property type="entry name" value="Nucleotide-diphospho-sugar transferases"/>
    <property type="match status" value="1"/>
</dbReference>
<accession>A0ABN7RMN2</accession>
<feature type="transmembrane region" description="Helical" evidence="9">
    <location>
        <begin position="838"/>
        <end position="857"/>
    </location>
</feature>
<dbReference type="InterPro" id="IPR004835">
    <property type="entry name" value="Chitin_synth"/>
</dbReference>
<keyword evidence="5 9" id="KW-1133">Transmembrane helix</keyword>
<keyword evidence="3" id="KW-0808">Transferase</keyword>
<feature type="region of interest" description="Disordered" evidence="8">
    <location>
        <begin position="1023"/>
        <end position="1047"/>
    </location>
</feature>
<feature type="transmembrane region" description="Helical" evidence="9">
    <location>
        <begin position="330"/>
        <end position="351"/>
    </location>
</feature>
<feature type="transmembrane region" description="Helical" evidence="9">
    <location>
        <begin position="15"/>
        <end position="36"/>
    </location>
</feature>
<feature type="coiled-coil region" evidence="7">
    <location>
        <begin position="1403"/>
        <end position="1430"/>
    </location>
</feature>
<evidence type="ECO:0000256" key="7">
    <source>
        <dbReference type="SAM" id="Coils"/>
    </source>
</evidence>